<dbReference type="EMBL" id="NHTK01005778">
    <property type="protein sequence ID" value="PPQ74073.1"/>
    <property type="molecule type" value="Genomic_DNA"/>
</dbReference>
<feature type="domain" description="Major facilitator superfamily (MFS) profile" evidence="9">
    <location>
        <begin position="80"/>
        <end position="466"/>
    </location>
</feature>
<keyword evidence="3" id="KW-0813">Transport</keyword>
<keyword evidence="11" id="KW-1185">Reference proteome</keyword>
<feature type="transmembrane region" description="Helical" evidence="8">
    <location>
        <begin position="326"/>
        <end position="344"/>
    </location>
</feature>
<dbReference type="InterPro" id="IPR036259">
    <property type="entry name" value="MFS_trans_sf"/>
</dbReference>
<dbReference type="Gene3D" id="1.20.1250.20">
    <property type="entry name" value="MFS general substrate transporter like domains"/>
    <property type="match status" value="2"/>
</dbReference>
<dbReference type="AlphaFoldDB" id="A0A409W6T9"/>
<evidence type="ECO:0000256" key="1">
    <source>
        <dbReference type="ARBA" id="ARBA00004127"/>
    </source>
</evidence>
<dbReference type="InterPro" id="IPR011701">
    <property type="entry name" value="MFS"/>
</dbReference>
<dbReference type="PROSITE" id="PS50850">
    <property type="entry name" value="MFS"/>
    <property type="match status" value="1"/>
</dbReference>
<dbReference type="Pfam" id="PF07690">
    <property type="entry name" value="MFS_1"/>
    <property type="match status" value="1"/>
</dbReference>
<dbReference type="PANTHER" id="PTHR23514">
    <property type="entry name" value="BYPASS OF STOP CODON PROTEIN 6"/>
    <property type="match status" value="1"/>
</dbReference>
<evidence type="ECO:0000259" key="9">
    <source>
        <dbReference type="PROSITE" id="PS50850"/>
    </source>
</evidence>
<comment type="subcellular location">
    <subcellularLocation>
        <location evidence="1">Endomembrane system</location>
        <topology evidence="1">Multi-pass membrane protein</topology>
    </subcellularLocation>
</comment>
<dbReference type="InterPro" id="IPR020846">
    <property type="entry name" value="MFS_dom"/>
</dbReference>
<feature type="transmembrane region" description="Helical" evidence="8">
    <location>
        <begin position="205"/>
        <end position="224"/>
    </location>
</feature>
<protein>
    <recommendedName>
        <fullName evidence="9">Major facilitator superfamily (MFS) profile domain-containing protein</fullName>
    </recommendedName>
</protein>
<evidence type="ECO:0000256" key="6">
    <source>
        <dbReference type="ARBA" id="ARBA00023136"/>
    </source>
</evidence>
<keyword evidence="4 8" id="KW-0812">Transmembrane</keyword>
<proteinExistence type="inferred from homology"/>
<keyword evidence="6 8" id="KW-0472">Membrane</keyword>
<evidence type="ECO:0000256" key="7">
    <source>
        <dbReference type="SAM" id="MobiDB-lite"/>
    </source>
</evidence>
<evidence type="ECO:0000256" key="3">
    <source>
        <dbReference type="ARBA" id="ARBA00022448"/>
    </source>
</evidence>
<feature type="transmembrane region" description="Helical" evidence="8">
    <location>
        <begin position="441"/>
        <end position="460"/>
    </location>
</feature>
<feature type="transmembrane region" description="Helical" evidence="8">
    <location>
        <begin position="353"/>
        <end position="372"/>
    </location>
</feature>
<evidence type="ECO:0000313" key="10">
    <source>
        <dbReference type="EMBL" id="PPQ74073.1"/>
    </source>
</evidence>
<sequence length="468" mass="50564">MTMDTTVSKIGIQKNSLEGSLRPATRSLQRPASNLKGGSDEFQYPPTGQALATSTNAIESKSSETLPTLTSKQKTIATVQFITLCWTLFVAGWNDGTTGPLLSRIQAVYGLNFAVVSLIFVFSCVGFITGAISNMWLTDKLGFGKTLVLGSCCQLVAYSIQCSAPPFPAFVFAYVLNGFGIAVQDAQANGFVAVLKRSPETKMGVLHAAYGLGAFAAPLAATQFAQLPRWSFHFLVSLGVSILNTVLLVVVFRFQKQDECLKQAGEVIPERTASDEATFKQVLRNRAVHFLAIFVFVYVGVEVTIGGWIVTFIIQERQGGPSSGYISSGFFGGLTVGRVLLLWVNKKIGERRVIYIYAVLSIGLEFIVWFVPSLIGNAVAVSIVGVLLGPMFAIAINHASRVLPRWILTGSIGWIAGFGQAGSAVLPFMTGAIAEKHGLHSLQPLLVSMMGFMMVLWYLVPSQPRRVD</sequence>
<dbReference type="GO" id="GO:0022857">
    <property type="term" value="F:transmembrane transporter activity"/>
    <property type="evidence" value="ECO:0007669"/>
    <property type="project" value="InterPro"/>
</dbReference>
<comment type="caution">
    <text evidence="10">The sequence shown here is derived from an EMBL/GenBank/DDBJ whole genome shotgun (WGS) entry which is preliminary data.</text>
</comment>
<dbReference type="STRING" id="181874.A0A409W6T9"/>
<gene>
    <name evidence="10" type="ORF">CVT24_012943</name>
</gene>
<feature type="region of interest" description="Disordered" evidence="7">
    <location>
        <begin position="21"/>
        <end position="45"/>
    </location>
</feature>
<feature type="transmembrane region" description="Helical" evidence="8">
    <location>
        <begin position="113"/>
        <end position="137"/>
    </location>
</feature>
<accession>A0A409W6T9</accession>
<dbReference type="OrthoDB" id="413079at2759"/>
<evidence type="ECO:0000256" key="4">
    <source>
        <dbReference type="ARBA" id="ARBA00022692"/>
    </source>
</evidence>
<dbReference type="GO" id="GO:0012505">
    <property type="term" value="C:endomembrane system"/>
    <property type="evidence" value="ECO:0007669"/>
    <property type="project" value="UniProtKB-SubCell"/>
</dbReference>
<dbReference type="SUPFAM" id="SSF103473">
    <property type="entry name" value="MFS general substrate transporter"/>
    <property type="match status" value="1"/>
</dbReference>
<keyword evidence="5 8" id="KW-1133">Transmembrane helix</keyword>
<comment type="similarity">
    <text evidence="2">Belongs to the major facilitator superfamily.</text>
</comment>
<evidence type="ECO:0000313" key="11">
    <source>
        <dbReference type="Proteomes" id="UP000284842"/>
    </source>
</evidence>
<dbReference type="FunFam" id="1.20.1250.20:FF:000286">
    <property type="entry name" value="MFS efflux transporter"/>
    <property type="match status" value="1"/>
</dbReference>
<dbReference type="PANTHER" id="PTHR23514:SF3">
    <property type="entry name" value="BYPASS OF STOP CODON PROTEIN 6"/>
    <property type="match status" value="1"/>
</dbReference>
<dbReference type="Proteomes" id="UP000284842">
    <property type="component" value="Unassembled WGS sequence"/>
</dbReference>
<evidence type="ECO:0000256" key="2">
    <source>
        <dbReference type="ARBA" id="ARBA00008335"/>
    </source>
</evidence>
<feature type="transmembrane region" description="Helical" evidence="8">
    <location>
        <begin position="230"/>
        <end position="252"/>
    </location>
</feature>
<dbReference type="InterPro" id="IPR051788">
    <property type="entry name" value="MFS_Transporter"/>
</dbReference>
<dbReference type="GO" id="GO:0016020">
    <property type="term" value="C:membrane"/>
    <property type="evidence" value="ECO:0007669"/>
    <property type="project" value="TreeGrafter"/>
</dbReference>
<evidence type="ECO:0000256" key="5">
    <source>
        <dbReference type="ARBA" id="ARBA00022989"/>
    </source>
</evidence>
<dbReference type="InParanoid" id="A0A409W6T9"/>
<feature type="transmembrane region" description="Helical" evidence="8">
    <location>
        <begin position="378"/>
        <end position="399"/>
    </location>
</feature>
<organism evidence="10 11">
    <name type="scientific">Panaeolus cyanescens</name>
    <dbReference type="NCBI Taxonomy" id="181874"/>
    <lineage>
        <taxon>Eukaryota</taxon>
        <taxon>Fungi</taxon>
        <taxon>Dikarya</taxon>
        <taxon>Basidiomycota</taxon>
        <taxon>Agaricomycotina</taxon>
        <taxon>Agaricomycetes</taxon>
        <taxon>Agaricomycetidae</taxon>
        <taxon>Agaricales</taxon>
        <taxon>Agaricineae</taxon>
        <taxon>Galeropsidaceae</taxon>
        <taxon>Panaeolus</taxon>
    </lineage>
</organism>
<feature type="transmembrane region" description="Helical" evidence="8">
    <location>
        <begin position="406"/>
        <end position="429"/>
    </location>
</feature>
<reference evidence="10 11" key="1">
    <citation type="journal article" date="2018" name="Evol. Lett.">
        <title>Horizontal gene cluster transfer increased hallucinogenic mushroom diversity.</title>
        <authorList>
            <person name="Reynolds H.T."/>
            <person name="Vijayakumar V."/>
            <person name="Gluck-Thaler E."/>
            <person name="Korotkin H.B."/>
            <person name="Matheny P.B."/>
            <person name="Slot J.C."/>
        </authorList>
    </citation>
    <scope>NUCLEOTIDE SEQUENCE [LARGE SCALE GENOMIC DNA]</scope>
    <source>
        <strain evidence="10 11">2629</strain>
    </source>
</reference>
<feature type="transmembrane region" description="Helical" evidence="8">
    <location>
        <begin position="290"/>
        <end position="314"/>
    </location>
</feature>
<evidence type="ECO:0000256" key="8">
    <source>
        <dbReference type="SAM" id="Phobius"/>
    </source>
</evidence>
<name>A0A409W6T9_9AGAR</name>